<gene>
    <name evidence="1" type="ORF">MAR_015703</name>
</gene>
<accession>A0ABY7FKM6</accession>
<protein>
    <submittedName>
        <fullName evidence="1">Uncharacterized protein</fullName>
    </submittedName>
</protein>
<evidence type="ECO:0000313" key="1">
    <source>
        <dbReference type="EMBL" id="WAR21729.1"/>
    </source>
</evidence>
<sequence>MSTKRMLTEYCLNWESGYFRNVRYFHDIFHGYANMCSVAFRSSRSKGFKSINSEICDQFNSFIKCIKRSTRQMNQSHFCFYLQYFLHEWNKRKR</sequence>
<proteinExistence type="predicted"/>
<keyword evidence="2" id="KW-1185">Reference proteome</keyword>
<name>A0ABY7FKM6_MYAAR</name>
<dbReference type="Proteomes" id="UP001164746">
    <property type="component" value="Chromosome 12"/>
</dbReference>
<reference evidence="1" key="1">
    <citation type="submission" date="2022-11" db="EMBL/GenBank/DDBJ databases">
        <title>Centuries of genome instability and evolution in soft-shell clam transmissible cancer (bioRxiv).</title>
        <authorList>
            <person name="Hart S.F.M."/>
            <person name="Yonemitsu M.A."/>
            <person name="Giersch R.M."/>
            <person name="Beal B.F."/>
            <person name="Arriagada G."/>
            <person name="Davis B.W."/>
            <person name="Ostrander E.A."/>
            <person name="Goff S.P."/>
            <person name="Metzger M.J."/>
        </authorList>
    </citation>
    <scope>NUCLEOTIDE SEQUENCE</scope>
    <source>
        <strain evidence="1">MELC-2E11</strain>
        <tissue evidence="1">Siphon/mantle</tissue>
    </source>
</reference>
<dbReference type="EMBL" id="CP111023">
    <property type="protein sequence ID" value="WAR21729.1"/>
    <property type="molecule type" value="Genomic_DNA"/>
</dbReference>
<evidence type="ECO:0000313" key="2">
    <source>
        <dbReference type="Proteomes" id="UP001164746"/>
    </source>
</evidence>
<organism evidence="1 2">
    <name type="scientific">Mya arenaria</name>
    <name type="common">Soft-shell clam</name>
    <dbReference type="NCBI Taxonomy" id="6604"/>
    <lineage>
        <taxon>Eukaryota</taxon>
        <taxon>Metazoa</taxon>
        <taxon>Spiralia</taxon>
        <taxon>Lophotrochozoa</taxon>
        <taxon>Mollusca</taxon>
        <taxon>Bivalvia</taxon>
        <taxon>Autobranchia</taxon>
        <taxon>Heteroconchia</taxon>
        <taxon>Euheterodonta</taxon>
        <taxon>Imparidentia</taxon>
        <taxon>Neoheterodontei</taxon>
        <taxon>Myida</taxon>
        <taxon>Myoidea</taxon>
        <taxon>Myidae</taxon>
        <taxon>Mya</taxon>
    </lineage>
</organism>